<feature type="signal peptide" evidence="9">
    <location>
        <begin position="1"/>
        <end position="19"/>
    </location>
</feature>
<evidence type="ECO:0000256" key="6">
    <source>
        <dbReference type="PROSITE-ProRule" id="PRU01172"/>
    </source>
</evidence>
<dbReference type="OrthoDB" id="2015116at2759"/>
<evidence type="ECO:0000256" key="1">
    <source>
        <dbReference type="ARBA" id="ARBA00001913"/>
    </source>
</evidence>
<dbReference type="Pfam" id="PF00354">
    <property type="entry name" value="Pentaxin"/>
    <property type="match status" value="2"/>
</dbReference>
<evidence type="ECO:0000256" key="9">
    <source>
        <dbReference type="SAM" id="SignalP"/>
    </source>
</evidence>
<feature type="transmembrane region" description="Helical" evidence="8">
    <location>
        <begin position="910"/>
        <end position="932"/>
    </location>
</feature>
<evidence type="ECO:0000256" key="7">
    <source>
        <dbReference type="SAM" id="MobiDB-lite"/>
    </source>
</evidence>
<evidence type="ECO:0000256" key="8">
    <source>
        <dbReference type="SAM" id="Phobius"/>
    </source>
</evidence>
<sequence length="950" mass="103639">MKSMHLKFFTLVFLGLCSSGVTDTDADTDGEMEDTEGTDLVTEDADEDTEGTDGDTGDAGEDTKDTDGDTEDADGDNEGTDGDTEDANGDNKDTDGDTEGTDGDTGDANGDTEGTDGDTGDADEDTEGTDGDTGDANGDTEGTDGDTEDADGDNEGTDGDTEDANGDNEDANGDTEGTGGDTGDANGDTKGTDGDTRDADVSSTGATEKRGQDAEDLENLVRTSIEMKRGRGASADELSFQSRRQNSVVPGDSQKIIFPGPRSIDDYARMETTLSEDLTSFTLCVHMRSNLVSSMISLVSYAVPEHSNELLFYGFKGGFTLHIQSKIQMADLPVWDGEWHTICTTWRSSDGAWQLYADGVLRDSGSGFKVGGRVRRGGTWILGQDQDEVGGGFNAKQAFTGELSEVNLWDRVLSPAEIAADCSYHGNVIDWDTTNIAVFGQTSRAEYHQCGIYFKIFWLMSFFCIQLHIQSKIQMADLPVWDGEWHTICTTWRSSDGAWQLYADGVLRDSGSGLKVGGRVRRGGTWILGQDQDEVGGGFNAEQAFTGELSGVNLWDRVLSPAEIAADCSYHGNVIDWDTTNIAVFGQTSRAEYHQCARARAPVSELSASTTCSNDYMELSIPEDQLTDIDLNNLHWRPDRNCGATTNGTHYLFRTELYDCGTEVTFGAKYVTFLNTIDIVGTHLSSGVITREGNIWITSKCNYERKEWVDSTFLPIPGGLNFTEEGFGQLEVRLSMFPTRQYQRQYRADQYPIHLRLRQHVYMQLEVQGHGQKLSVLALNCKATMSPSLNDSLQDQLIRDGCASDPTLKTYDVDDPGKERFGFEAFRFIREVRTVYVHCEVLVCDAADAGSRCAQGCVRRGKRAAGEVDMRGRHMIYQGPIVLDDDKEAEHAVRLVDDQETGPARRGAPWAMLAAGCVLAALALVVLGAAIVQKRSRRGEWAYHGLKDGE</sequence>
<dbReference type="KEGG" id="bbel:109470043"/>
<keyword evidence="8" id="KW-0472">Membrane</keyword>
<feature type="compositionally biased region" description="Acidic residues" evidence="7">
    <location>
        <begin position="141"/>
        <end position="173"/>
    </location>
</feature>
<evidence type="ECO:0000259" key="11">
    <source>
        <dbReference type="PROSITE" id="PS51828"/>
    </source>
</evidence>
<dbReference type="Gene3D" id="2.60.120.200">
    <property type="match status" value="2"/>
</dbReference>
<reference evidence="13" key="1">
    <citation type="submission" date="2025-08" db="UniProtKB">
        <authorList>
            <consortium name="RefSeq"/>
        </authorList>
    </citation>
    <scope>IDENTIFICATION</scope>
    <source>
        <tissue evidence="13">Gonad</tissue>
    </source>
</reference>
<keyword evidence="8" id="KW-1133">Transmembrane helix</keyword>
<evidence type="ECO:0000256" key="3">
    <source>
        <dbReference type="ARBA" id="ARBA00022837"/>
    </source>
</evidence>
<dbReference type="PRINTS" id="PR00895">
    <property type="entry name" value="PENTAXIN"/>
</dbReference>
<dbReference type="FunFam" id="2.60.40.3210:FF:000016">
    <property type="entry name" value="Uncharacterized protein"/>
    <property type="match status" value="1"/>
</dbReference>
<gene>
    <name evidence="13" type="primary">LOC109470043</name>
</gene>
<keyword evidence="8" id="KW-0812">Transmembrane</keyword>
<feature type="compositionally biased region" description="Polar residues" evidence="7">
    <location>
        <begin position="239"/>
        <end position="248"/>
    </location>
</feature>
<feature type="domain" description="Pentraxin (PTX)" evidence="11">
    <location>
        <begin position="253"/>
        <end position="450"/>
    </location>
</feature>
<evidence type="ECO:0000259" key="10">
    <source>
        <dbReference type="PROSITE" id="PS51034"/>
    </source>
</evidence>
<evidence type="ECO:0000313" key="13">
    <source>
        <dbReference type="RefSeq" id="XP_019624379.1"/>
    </source>
</evidence>
<evidence type="ECO:0000313" key="12">
    <source>
        <dbReference type="Proteomes" id="UP000515135"/>
    </source>
</evidence>
<feature type="domain" description="ZP" evidence="10">
    <location>
        <begin position="611"/>
        <end position="860"/>
    </location>
</feature>
<keyword evidence="2" id="KW-0479">Metal-binding</keyword>
<feature type="compositionally biased region" description="Acidic residues" evidence="7">
    <location>
        <begin position="113"/>
        <end position="133"/>
    </location>
</feature>
<dbReference type="GeneID" id="109470043"/>
<keyword evidence="4 6" id="KW-1015">Disulfide bond</keyword>
<dbReference type="InterPro" id="IPR042235">
    <property type="entry name" value="ZP-C_dom"/>
</dbReference>
<dbReference type="PANTHER" id="PTHR19277">
    <property type="entry name" value="PENTRAXIN"/>
    <property type="match status" value="1"/>
</dbReference>
<feature type="domain" description="Pentraxin (PTX)" evidence="11">
    <location>
        <begin position="483"/>
        <end position="596"/>
    </location>
</feature>
<keyword evidence="5" id="KW-0325">Glycoprotein</keyword>
<dbReference type="PROSITE" id="PS51828">
    <property type="entry name" value="PTX_2"/>
    <property type="match status" value="2"/>
</dbReference>
<dbReference type="InterPro" id="IPR055355">
    <property type="entry name" value="ZP-C"/>
</dbReference>
<dbReference type="RefSeq" id="XP_019624379.1">
    <property type="nucleotide sequence ID" value="XM_019768820.1"/>
</dbReference>
<evidence type="ECO:0000256" key="5">
    <source>
        <dbReference type="ARBA" id="ARBA00023180"/>
    </source>
</evidence>
<protein>
    <submittedName>
        <fullName evidence="13">Uncharacterized protein LOC109470043</fullName>
    </submittedName>
</protein>
<evidence type="ECO:0000256" key="4">
    <source>
        <dbReference type="ARBA" id="ARBA00023157"/>
    </source>
</evidence>
<dbReference type="InterPro" id="IPR001507">
    <property type="entry name" value="ZP_dom"/>
</dbReference>
<dbReference type="SMART" id="SM00159">
    <property type="entry name" value="PTX"/>
    <property type="match status" value="2"/>
</dbReference>
<keyword evidence="12" id="KW-1185">Reference proteome</keyword>
<dbReference type="InterPro" id="IPR055356">
    <property type="entry name" value="ZP-N"/>
</dbReference>
<comment type="caution">
    <text evidence="6">Lacks conserved residue(s) required for the propagation of feature annotation.</text>
</comment>
<dbReference type="PANTHER" id="PTHR19277:SF161">
    <property type="entry name" value="LAMININ G DOMAIN-CONTAINING PROTEIN"/>
    <property type="match status" value="1"/>
</dbReference>
<feature type="compositionally biased region" description="Basic and acidic residues" evidence="7">
    <location>
        <begin position="190"/>
        <end position="200"/>
    </location>
</feature>
<dbReference type="Proteomes" id="UP000515135">
    <property type="component" value="Unplaced"/>
</dbReference>
<comment type="cofactor">
    <cofactor evidence="1">
        <name>Ca(2+)</name>
        <dbReference type="ChEBI" id="CHEBI:29108"/>
    </cofactor>
</comment>
<dbReference type="SMART" id="SM00241">
    <property type="entry name" value="ZP"/>
    <property type="match status" value="1"/>
</dbReference>
<dbReference type="PROSITE" id="PS51034">
    <property type="entry name" value="ZP_2"/>
    <property type="match status" value="1"/>
</dbReference>
<dbReference type="FunFam" id="2.60.120.200:FF:000012">
    <property type="entry name" value="neuronal pentraxin receptor"/>
    <property type="match status" value="1"/>
</dbReference>
<dbReference type="InterPro" id="IPR013320">
    <property type="entry name" value="ConA-like_dom_sf"/>
</dbReference>
<dbReference type="Pfam" id="PF00100">
    <property type="entry name" value="Zona_pellucida"/>
    <property type="match status" value="1"/>
</dbReference>
<accession>A0A6P4YRQ7</accession>
<dbReference type="SUPFAM" id="SSF49899">
    <property type="entry name" value="Concanavalin A-like lectins/glucanases"/>
    <property type="match status" value="2"/>
</dbReference>
<evidence type="ECO:0000256" key="2">
    <source>
        <dbReference type="ARBA" id="ARBA00022723"/>
    </source>
</evidence>
<feature type="compositionally biased region" description="Acidic residues" evidence="7">
    <location>
        <begin position="96"/>
        <end position="105"/>
    </location>
</feature>
<proteinExistence type="predicted"/>
<keyword evidence="3" id="KW-0106">Calcium</keyword>
<organism evidence="12 13">
    <name type="scientific">Branchiostoma belcheri</name>
    <name type="common">Amphioxus</name>
    <dbReference type="NCBI Taxonomy" id="7741"/>
    <lineage>
        <taxon>Eukaryota</taxon>
        <taxon>Metazoa</taxon>
        <taxon>Chordata</taxon>
        <taxon>Cephalochordata</taxon>
        <taxon>Leptocardii</taxon>
        <taxon>Amphioxiformes</taxon>
        <taxon>Branchiostomatidae</taxon>
        <taxon>Branchiostoma</taxon>
    </lineage>
</organism>
<feature type="compositionally biased region" description="Acidic residues" evidence="7">
    <location>
        <begin position="68"/>
        <end position="88"/>
    </location>
</feature>
<dbReference type="GO" id="GO:0046872">
    <property type="term" value="F:metal ion binding"/>
    <property type="evidence" value="ECO:0007669"/>
    <property type="project" value="UniProtKB-KW"/>
</dbReference>
<dbReference type="Gene3D" id="2.60.40.3210">
    <property type="entry name" value="Zona pellucida, ZP-N domain"/>
    <property type="match status" value="1"/>
</dbReference>
<dbReference type="Pfam" id="PF23344">
    <property type="entry name" value="ZP-N"/>
    <property type="match status" value="1"/>
</dbReference>
<dbReference type="Gene3D" id="2.60.40.4100">
    <property type="entry name" value="Zona pellucida, ZP-C domain"/>
    <property type="match status" value="1"/>
</dbReference>
<dbReference type="AlphaFoldDB" id="A0A6P4YRQ7"/>
<dbReference type="InterPro" id="IPR001759">
    <property type="entry name" value="PTX_dom"/>
</dbReference>
<keyword evidence="9" id="KW-0732">Signal</keyword>
<feature type="chain" id="PRO_5027545303" evidence="9">
    <location>
        <begin position="20"/>
        <end position="950"/>
    </location>
</feature>
<name>A0A6P4YRQ7_BRABE</name>
<dbReference type="InterPro" id="IPR051360">
    <property type="entry name" value="Neuronal_Pentraxin_Related"/>
</dbReference>
<feature type="disulfide bond" evidence="6">
    <location>
        <begin position="284"/>
        <end position="343"/>
    </location>
</feature>
<feature type="compositionally biased region" description="Acidic residues" evidence="7">
    <location>
        <begin position="24"/>
        <end position="60"/>
    </location>
</feature>
<feature type="region of interest" description="Disordered" evidence="7">
    <location>
        <begin position="22"/>
        <end position="253"/>
    </location>
</feature>